<sequence>MTNPFENKDSTYLVLINDEGQYSLWPASIAIPHGWNIAFAENTRAACLNYINSHWTDMRPNSLKKMERKDMS</sequence>
<dbReference type="EMBL" id="JACDUT010000009">
    <property type="protein sequence ID" value="MBA2876031.1"/>
    <property type="molecule type" value="Genomic_DNA"/>
</dbReference>
<reference evidence="2 3" key="1">
    <citation type="submission" date="2020-07" db="EMBL/GenBank/DDBJ databases">
        <title>Genomic Encyclopedia of Type Strains, Phase IV (KMG-IV): sequencing the most valuable type-strain genomes for metagenomic binning, comparative biology and taxonomic classification.</title>
        <authorList>
            <person name="Goeker M."/>
        </authorList>
    </citation>
    <scope>NUCLEOTIDE SEQUENCE [LARGE SCALE GENOMIC DNA]</scope>
    <source>
        <strain evidence="2 3">DSM 15730</strain>
    </source>
</reference>
<evidence type="ECO:0000313" key="2">
    <source>
        <dbReference type="EMBL" id="MBA2876031.1"/>
    </source>
</evidence>
<dbReference type="GO" id="GO:0005829">
    <property type="term" value="C:cytosol"/>
    <property type="evidence" value="ECO:0007669"/>
    <property type="project" value="TreeGrafter"/>
</dbReference>
<dbReference type="Gene3D" id="3.90.820.10">
    <property type="entry name" value="Structural Genomics, Unknown Function 30-nov-00 1gh9 Mol_id"/>
    <property type="match status" value="1"/>
</dbReference>
<comment type="caution">
    <text evidence="2">The sequence shown here is derived from an EMBL/GenBank/DDBJ whole genome shotgun (WGS) entry which is preliminary data.</text>
</comment>
<dbReference type="Pfam" id="PF03621">
    <property type="entry name" value="MbtH"/>
    <property type="match status" value="1"/>
</dbReference>
<proteinExistence type="predicted"/>
<protein>
    <submittedName>
        <fullName evidence="2">MbtH protein</fullName>
    </submittedName>
</protein>
<dbReference type="PANTHER" id="PTHR38444">
    <property type="entry name" value="ENTEROBACTIN BIOSYNTHESIS PROTEIN YBDZ"/>
    <property type="match status" value="1"/>
</dbReference>
<dbReference type="InterPro" id="IPR005153">
    <property type="entry name" value="MbtH-like_dom"/>
</dbReference>
<gene>
    <name evidence="2" type="ORF">HNR31_002826</name>
</gene>
<dbReference type="PANTHER" id="PTHR38444:SF1">
    <property type="entry name" value="ENTEROBACTIN BIOSYNTHESIS PROTEIN YBDZ"/>
    <property type="match status" value="1"/>
</dbReference>
<name>A0A7V9Z8Q5_9BACL</name>
<accession>A0A7V9Z8Q5</accession>
<evidence type="ECO:0000259" key="1">
    <source>
        <dbReference type="SMART" id="SM00923"/>
    </source>
</evidence>
<dbReference type="RefSeq" id="WP_181556778.1">
    <property type="nucleotide sequence ID" value="NZ_JACDUT010000009.1"/>
</dbReference>
<dbReference type="SUPFAM" id="SSF160582">
    <property type="entry name" value="MbtH-like"/>
    <property type="match status" value="1"/>
</dbReference>
<dbReference type="InterPro" id="IPR037407">
    <property type="entry name" value="MLP_fam"/>
</dbReference>
<evidence type="ECO:0000313" key="3">
    <source>
        <dbReference type="Proteomes" id="UP000523087"/>
    </source>
</evidence>
<dbReference type="Proteomes" id="UP000523087">
    <property type="component" value="Unassembled WGS sequence"/>
</dbReference>
<dbReference type="AlphaFoldDB" id="A0A7V9Z8Q5"/>
<keyword evidence="3" id="KW-1185">Reference proteome</keyword>
<dbReference type="SMART" id="SM00923">
    <property type="entry name" value="MbtH"/>
    <property type="match status" value="1"/>
</dbReference>
<organism evidence="2 3">
    <name type="scientific">Thermaerobacillus caldiproteolyticus</name>
    <dbReference type="NCBI Taxonomy" id="247480"/>
    <lineage>
        <taxon>Bacteria</taxon>
        <taxon>Bacillati</taxon>
        <taxon>Bacillota</taxon>
        <taxon>Bacilli</taxon>
        <taxon>Bacillales</taxon>
        <taxon>Anoxybacillaceae</taxon>
        <taxon>Thermaerobacillus</taxon>
    </lineage>
</organism>
<feature type="domain" description="MbtH-like" evidence="1">
    <location>
        <begin position="3"/>
        <end position="53"/>
    </location>
</feature>
<dbReference type="GO" id="GO:0019290">
    <property type="term" value="P:siderophore biosynthetic process"/>
    <property type="evidence" value="ECO:0007669"/>
    <property type="project" value="TreeGrafter"/>
</dbReference>
<dbReference type="InterPro" id="IPR038020">
    <property type="entry name" value="MbtH-like_sf"/>
</dbReference>